<comment type="catalytic activity">
    <reaction evidence="28">
        <text>1-hexadecanoyl-2-(9Z)-octadecenoyl-3-octadecanoyl-sn-glycerol + H2O = 1-hexadecanoyl-2-(9Z-octadecenoyl)-sn-glycerol + octadecanoate + H(+)</text>
        <dbReference type="Rhea" id="RHEA:41111"/>
        <dbReference type="ChEBI" id="CHEBI:15377"/>
        <dbReference type="ChEBI" id="CHEBI:15378"/>
        <dbReference type="ChEBI" id="CHEBI:25629"/>
        <dbReference type="ChEBI" id="CHEBI:75466"/>
        <dbReference type="ChEBI" id="CHEBI:77623"/>
    </reaction>
    <physiologicalReaction direction="left-to-right" evidence="28">
        <dbReference type="Rhea" id="RHEA:41112"/>
    </physiologicalReaction>
</comment>
<protein>
    <recommendedName>
        <fullName evidence="6">Phospholipase B1, membrane-associated</fullName>
        <ecNumber evidence="5">3.1.1.3</ecNumber>
        <ecNumber evidence="4">3.1.1.4</ecNumber>
        <ecNumber evidence="3">3.1.1.5</ecNumber>
    </recommendedName>
    <alternativeName>
        <fullName evidence="20">Lysophospholipase</fullName>
    </alternativeName>
    <alternativeName>
        <fullName evidence="21">Phospholipase A2</fullName>
    </alternativeName>
    <alternativeName>
        <fullName evidence="23">Phospholipase B/lipase</fullName>
    </alternativeName>
    <alternativeName>
        <fullName evidence="22">Triacylglycerol lipase</fullName>
    </alternativeName>
</protein>
<comment type="catalytic activity">
    <reaction evidence="29">
        <text>2,3-di-(9Z)-octadecenoyl-sn-glycerol + H2O = 3-(9Z-octadecenoyl)-sn-glycerol + (9Z)-octadecenoate + H(+)</text>
        <dbReference type="Rhea" id="RHEA:42604"/>
        <dbReference type="ChEBI" id="CHEBI:15377"/>
        <dbReference type="ChEBI" id="CHEBI:15378"/>
        <dbReference type="ChEBI" id="CHEBI:30823"/>
        <dbReference type="ChEBI" id="CHEBI:75824"/>
        <dbReference type="ChEBI" id="CHEBI:75938"/>
    </reaction>
    <physiologicalReaction direction="left-to-right" evidence="29">
        <dbReference type="Rhea" id="RHEA:42605"/>
    </physiologicalReaction>
</comment>
<comment type="catalytic activity">
    <reaction evidence="30">
        <text>1-hexadecanoyl-2-(9Z-octadecenoyl)-sn-glycero-3-phospho-(1'-sn-glycerol) + H2O = 1-hexadecanoyl-sn-glycero-3-phospho-(1'-sn-glycerol) + (9Z)-octadecenoate + H(+)</text>
        <dbReference type="Rhea" id="RHEA:40919"/>
        <dbReference type="ChEBI" id="CHEBI:15377"/>
        <dbReference type="ChEBI" id="CHEBI:15378"/>
        <dbReference type="ChEBI" id="CHEBI:30823"/>
        <dbReference type="ChEBI" id="CHEBI:72841"/>
        <dbReference type="ChEBI" id="CHEBI:75158"/>
    </reaction>
    <physiologicalReaction direction="left-to-right" evidence="30">
        <dbReference type="Rhea" id="RHEA:40920"/>
    </physiologicalReaction>
</comment>
<evidence type="ECO:0000256" key="35">
    <source>
        <dbReference type="ARBA" id="ARBA00048374"/>
    </source>
</evidence>
<dbReference type="GO" id="GO:0004623">
    <property type="term" value="F:phospholipase A2 activity"/>
    <property type="evidence" value="ECO:0007669"/>
    <property type="project" value="UniProtKB-EC"/>
</dbReference>
<dbReference type="GO" id="GO:0004806">
    <property type="term" value="F:triacylglycerol lipase activity"/>
    <property type="evidence" value="ECO:0007669"/>
    <property type="project" value="UniProtKB-EC"/>
</dbReference>
<evidence type="ECO:0000256" key="44">
    <source>
        <dbReference type="ARBA" id="ARBA00049363"/>
    </source>
</evidence>
<comment type="similarity">
    <text evidence="2">Belongs to the 'GDSL' lipolytic enzyme family. Phospholipase B1 subfamily.</text>
</comment>
<evidence type="ECO:0000256" key="23">
    <source>
        <dbReference type="ARBA" id="ARBA00033022"/>
    </source>
</evidence>
<dbReference type="EC" id="3.1.1.5" evidence="3"/>
<dbReference type="GO" id="GO:0004622">
    <property type="term" value="F:phosphatidylcholine lysophospholipase activity"/>
    <property type="evidence" value="ECO:0007669"/>
    <property type="project" value="UniProtKB-EC"/>
</dbReference>
<comment type="catalytic activity">
    <reaction evidence="43">
        <text>1-hexadecanoyl-2-(9Z)-octadecenoyl-3-octadecanoyl-sn-glycerol + H2O = 1-hexadecanoyl-3-octadecanoyl-sn-glycerol + (9Z)-octadecenoate + H(+)</text>
        <dbReference type="Rhea" id="RHEA:41103"/>
        <dbReference type="ChEBI" id="CHEBI:15377"/>
        <dbReference type="ChEBI" id="CHEBI:15378"/>
        <dbReference type="ChEBI" id="CHEBI:30823"/>
        <dbReference type="ChEBI" id="CHEBI:77623"/>
        <dbReference type="ChEBI" id="CHEBI:77624"/>
    </reaction>
    <physiologicalReaction direction="left-to-right" evidence="43">
        <dbReference type="Rhea" id="RHEA:41104"/>
    </physiologicalReaction>
</comment>
<evidence type="ECO:0000256" key="5">
    <source>
        <dbReference type="ARBA" id="ARBA00013279"/>
    </source>
</evidence>
<comment type="catalytic activity">
    <reaction evidence="40">
        <text>1-hexadecanoyl-2-(9Z-octadecenoyl)-sn-glycero-3-phosphocholine + H2O = 1-hexadecanoyl-sn-glycero-3-phosphocholine + (9Z)-octadecenoate + H(+)</text>
        <dbReference type="Rhea" id="RHEA:38779"/>
        <dbReference type="ChEBI" id="CHEBI:15377"/>
        <dbReference type="ChEBI" id="CHEBI:15378"/>
        <dbReference type="ChEBI" id="CHEBI:30823"/>
        <dbReference type="ChEBI" id="CHEBI:72998"/>
        <dbReference type="ChEBI" id="CHEBI:73001"/>
    </reaction>
    <physiologicalReaction direction="left-to-right" evidence="40">
        <dbReference type="Rhea" id="RHEA:38780"/>
    </physiologicalReaction>
</comment>
<evidence type="ECO:0000256" key="4">
    <source>
        <dbReference type="ARBA" id="ARBA00013278"/>
    </source>
</evidence>
<evidence type="ECO:0000256" key="1">
    <source>
        <dbReference type="ARBA" id="ARBA00004247"/>
    </source>
</evidence>
<evidence type="ECO:0000256" key="26">
    <source>
        <dbReference type="ARBA" id="ARBA00047363"/>
    </source>
</evidence>
<comment type="catalytic activity">
    <reaction evidence="42">
        <text>1-O-hexadecyl-2-(9Z)-octadecenoyl-sn-glycero-3-phosphocholine + H2O = 1-O-hexadecyl-sn-glycero-3-phosphocholine + (9Z)-octadecenoate + H(+)</text>
        <dbReference type="Rhea" id="RHEA:40915"/>
        <dbReference type="ChEBI" id="CHEBI:15377"/>
        <dbReference type="ChEBI" id="CHEBI:15378"/>
        <dbReference type="ChEBI" id="CHEBI:30823"/>
        <dbReference type="ChEBI" id="CHEBI:34112"/>
        <dbReference type="ChEBI" id="CHEBI:64496"/>
    </reaction>
    <physiologicalReaction direction="left-to-right" evidence="42">
        <dbReference type="Rhea" id="RHEA:40916"/>
    </physiologicalReaction>
</comment>
<evidence type="ECO:0000256" key="17">
    <source>
        <dbReference type="ARBA" id="ARBA00023369"/>
    </source>
</evidence>
<evidence type="ECO:0000256" key="13">
    <source>
        <dbReference type="ARBA" id="ARBA00023098"/>
    </source>
</evidence>
<comment type="catalytic activity">
    <reaction evidence="31">
        <text>a 1-O-alkyl-2-acyl-sn-glycero-3-phosphocholine + H2O = a 1-O-alkyl-sn-glycero-3-phosphocholine + a fatty acid + H(+)</text>
        <dbReference type="Rhea" id="RHEA:36231"/>
        <dbReference type="ChEBI" id="CHEBI:15377"/>
        <dbReference type="ChEBI" id="CHEBI:15378"/>
        <dbReference type="ChEBI" id="CHEBI:28868"/>
        <dbReference type="ChEBI" id="CHEBI:30909"/>
        <dbReference type="ChEBI" id="CHEBI:36702"/>
        <dbReference type="EC" id="3.1.1.4"/>
    </reaction>
    <physiologicalReaction direction="left-to-right" evidence="31">
        <dbReference type="Rhea" id="RHEA:36232"/>
    </physiologicalReaction>
</comment>
<evidence type="ECO:0000256" key="24">
    <source>
        <dbReference type="ARBA" id="ARBA00045916"/>
    </source>
</evidence>
<gene>
    <name evidence="48" type="ORF">PLEPLA_LOCUS47734</name>
</gene>
<evidence type="ECO:0000256" key="2">
    <source>
        <dbReference type="ARBA" id="ARBA00009979"/>
    </source>
</evidence>
<comment type="catalytic activity">
    <reaction evidence="39">
        <text>1-hexadecanoyl-sn-glycero-3-phosphocholine + H2O = sn-glycerol 3-phosphocholine + hexadecanoate + H(+)</text>
        <dbReference type="Rhea" id="RHEA:40435"/>
        <dbReference type="ChEBI" id="CHEBI:7896"/>
        <dbReference type="ChEBI" id="CHEBI:15377"/>
        <dbReference type="ChEBI" id="CHEBI:15378"/>
        <dbReference type="ChEBI" id="CHEBI:16870"/>
        <dbReference type="ChEBI" id="CHEBI:72998"/>
    </reaction>
    <physiologicalReaction direction="left-to-right" evidence="39">
        <dbReference type="Rhea" id="RHEA:40436"/>
    </physiologicalReaction>
</comment>
<dbReference type="InterPro" id="IPR035547">
    <property type="entry name" value="Phospholipase_B"/>
</dbReference>
<comment type="subcellular location">
    <subcellularLocation>
        <location evidence="1">Apical cell membrane</location>
        <topology evidence="1">Single-pass type I membrane protein</topology>
    </subcellularLocation>
</comment>
<evidence type="ECO:0000256" key="27">
    <source>
        <dbReference type="ARBA" id="ARBA00047438"/>
    </source>
</evidence>
<evidence type="ECO:0000256" key="39">
    <source>
        <dbReference type="ARBA" id="ARBA00048656"/>
    </source>
</evidence>
<evidence type="ECO:0000256" key="45">
    <source>
        <dbReference type="ARBA" id="ARBA00049372"/>
    </source>
</evidence>
<dbReference type="EMBL" id="CADEAL010004451">
    <property type="protein sequence ID" value="CAB1459897.1"/>
    <property type="molecule type" value="Genomic_DNA"/>
</dbReference>
<dbReference type="InterPro" id="IPR038885">
    <property type="entry name" value="PLB1"/>
</dbReference>
<keyword evidence="11" id="KW-0378">Hydrolase</keyword>
<keyword evidence="9" id="KW-0732">Signal</keyword>
<comment type="catalytic activity">
    <reaction evidence="41">
        <text>1,3-dihexadecanoyl-2-(9Z-octadecenoyl)glycerol + H2O = 1,3-dihexadecanoylglycerol + (9Z)-octadecenoate + H(+)</text>
        <dbReference type="Rhea" id="RHEA:40983"/>
        <dbReference type="ChEBI" id="CHEBI:15377"/>
        <dbReference type="ChEBI" id="CHEBI:15378"/>
        <dbReference type="ChEBI" id="CHEBI:30823"/>
        <dbReference type="ChEBI" id="CHEBI:75688"/>
        <dbReference type="ChEBI" id="CHEBI:77619"/>
    </reaction>
    <physiologicalReaction direction="left-to-right" evidence="41">
        <dbReference type="Rhea" id="RHEA:40984"/>
    </physiologicalReaction>
</comment>
<keyword evidence="49" id="KW-1185">Reference proteome</keyword>
<dbReference type="GO" id="GO:0050253">
    <property type="term" value="F:retinyl-palmitate esterase activity"/>
    <property type="evidence" value="ECO:0007669"/>
    <property type="project" value="TreeGrafter"/>
</dbReference>
<evidence type="ECO:0000256" key="30">
    <source>
        <dbReference type="ARBA" id="ARBA00048015"/>
    </source>
</evidence>
<keyword evidence="14" id="KW-0472">Membrane</keyword>
<dbReference type="PANTHER" id="PTHR21325:SF52">
    <property type="entry name" value="PHOSPHOLIPASE B1, MEMBRANE-ASSOCIATED"/>
    <property type="match status" value="1"/>
</dbReference>
<evidence type="ECO:0000256" key="42">
    <source>
        <dbReference type="ARBA" id="ARBA00048872"/>
    </source>
</evidence>
<name>A0A9N7W2U6_PLEPL</name>
<keyword evidence="7" id="KW-1003">Cell membrane</keyword>
<evidence type="ECO:0000256" key="31">
    <source>
        <dbReference type="ARBA" id="ARBA00048049"/>
    </source>
</evidence>
<evidence type="ECO:0000256" key="47">
    <source>
        <dbReference type="SAM" id="MobiDB-lite"/>
    </source>
</evidence>
<dbReference type="Gene3D" id="3.40.50.1110">
    <property type="entry name" value="SGNH hydrolase"/>
    <property type="match status" value="3"/>
</dbReference>
<evidence type="ECO:0000256" key="11">
    <source>
        <dbReference type="ARBA" id="ARBA00022801"/>
    </source>
</evidence>
<keyword evidence="12" id="KW-1133">Transmembrane helix</keyword>
<comment type="catalytic activity">
    <reaction evidence="36">
        <text>1,2,3-tri-(9Z-octadecenoyl)-glycerol + H2O = di-(9Z)-octadecenoylglycerol + (9Z)-octadecenoate + H(+)</text>
        <dbReference type="Rhea" id="RHEA:38575"/>
        <dbReference type="ChEBI" id="CHEBI:15377"/>
        <dbReference type="ChEBI" id="CHEBI:15378"/>
        <dbReference type="ChEBI" id="CHEBI:30823"/>
        <dbReference type="ChEBI" id="CHEBI:53753"/>
        <dbReference type="ChEBI" id="CHEBI:75945"/>
    </reaction>
    <physiologicalReaction direction="left-to-right" evidence="36">
        <dbReference type="Rhea" id="RHEA:38576"/>
    </physiologicalReaction>
</comment>
<dbReference type="FunFam" id="3.40.50.1110:FF:000005">
    <property type="entry name" value="Phospholipase B1"/>
    <property type="match status" value="1"/>
</dbReference>
<evidence type="ECO:0000256" key="41">
    <source>
        <dbReference type="ARBA" id="ARBA00048869"/>
    </source>
</evidence>
<proteinExistence type="inferred from homology"/>
<comment type="catalytic activity">
    <reaction evidence="35">
        <text>1-octadecanoyl-2-(9Z,12Z)-octadecadienoyl-sn-glycerol + H2O = 1-octadecanoyl-sn-glycerol + (9Z,12Z)-octadecadienoate + H(+)</text>
        <dbReference type="Rhea" id="RHEA:40927"/>
        <dbReference type="ChEBI" id="CHEBI:15377"/>
        <dbReference type="ChEBI" id="CHEBI:15378"/>
        <dbReference type="ChEBI" id="CHEBI:30245"/>
        <dbReference type="ChEBI" id="CHEBI:75550"/>
        <dbReference type="ChEBI" id="CHEBI:77097"/>
    </reaction>
    <physiologicalReaction direction="left-to-right" evidence="35">
        <dbReference type="Rhea" id="RHEA:40928"/>
    </physiologicalReaction>
</comment>
<evidence type="ECO:0000256" key="20">
    <source>
        <dbReference type="ARBA" id="ARBA00029723"/>
    </source>
</evidence>
<comment type="catalytic activity">
    <reaction evidence="32">
        <text>1,2-di-(9Z-octadecenoyl)-sn-glycero-3-phosphocholine + H2O = 1-(9Z-octadecenoyl)-sn-glycero-3-phosphocholine + (9Z)-octadecenoate + H(+)</text>
        <dbReference type="Rhea" id="RHEA:40923"/>
        <dbReference type="ChEBI" id="CHEBI:15377"/>
        <dbReference type="ChEBI" id="CHEBI:15378"/>
        <dbReference type="ChEBI" id="CHEBI:28610"/>
        <dbReference type="ChEBI" id="CHEBI:30823"/>
        <dbReference type="ChEBI" id="CHEBI:74669"/>
    </reaction>
    <physiologicalReaction direction="left-to-right" evidence="32">
        <dbReference type="Rhea" id="RHEA:40924"/>
    </physiologicalReaction>
</comment>
<evidence type="ECO:0000256" key="46">
    <source>
        <dbReference type="ARBA" id="ARBA00049461"/>
    </source>
</evidence>
<evidence type="ECO:0000256" key="21">
    <source>
        <dbReference type="ARBA" id="ARBA00031182"/>
    </source>
</evidence>
<accession>A0A9N7W2U6</accession>
<keyword evidence="13" id="KW-0443">Lipid metabolism</keyword>
<evidence type="ECO:0000256" key="36">
    <source>
        <dbReference type="ARBA" id="ARBA00048386"/>
    </source>
</evidence>
<evidence type="ECO:0000256" key="7">
    <source>
        <dbReference type="ARBA" id="ARBA00022475"/>
    </source>
</evidence>
<evidence type="ECO:0000256" key="33">
    <source>
        <dbReference type="ARBA" id="ARBA00048227"/>
    </source>
</evidence>
<sequence>MHAGLLRGEFAAEETGGGDRSWTTTTARRATEEVPAYFYQHAPRVNNSPQCGPLDAALSYDHRGQQSSPEEMKCNKGRWQRGAEGAAPYCERTALHPDVSSQPPPSTVNGVRPSDVAVISSIGLHMHSTELSTVVSRLTEMMLMFNPALIREETNLYASQQRTLVEQAEDVSLDLQNNQVTDVDRDWKLVLLFLQVDRLCAVKQPQVQSVLQTLVEELDDALQLLSSQLKRTIVSVALWDGEQHKTCMDANSEGEVRLLRTMLTQSLQESVGELLVKRRWYNDRDDFSVSLQDKPLISGPSGRHVSEAEATQQTDNLMLQMWTNLLQPTVGQHNRDDSGHIMTLPCPTEDRPFLRTEGNSPSNSPSDVSPLLLPFKGTEMPCEDFSPSASTPSSVHELRPADINVVAAVGDSLTAGNGIAASNILDVLRQFRGLSWSIGGDDNLTTVTTLPNILKYYNGNLTGFSVGMGKEETPQAFLNQAVAGAKSGDIPSQVRTLVARMKNDSRINFETDWKVITLFIGGNDVCDHCINSLLYSAENYVQNVRESLDYLHKQVPRALVNLVEPLYILVLREMHMDPSLKCPTYLVKILCPCVVLPKSNSKALQMLENINRMYQRSLHELVESGRYDTRSDFTVVIQPFLRDILLPRLPDGRPDRSYFSADCFHLSQKAQTLFARSLWNNMLEPLGNKTAVQDFTTEINLKCPTKTSPYIRTFINSDYRYTGPPPTPGPITNWGSDFSCVDLVPSDTVPTSVNQLRPADIMVVAALGDSLTLGTGAKAKNIFNINKEYKGVSWSIGGDEDLESVTTLPNILRKFNPSLKGFSTDSILSKQKGFNMATPGAKTSEIPAQVQDLIKAMREDKKVDFENDWKLVTIFVGGNDLCNYCIDQNTLSPKNYSHNLMVGLDMLHKEVPRLLVNVVEILEILPLKAVHGKSLPCSLVPRTSCPCVINPVENSPELEEIKRINHEYQIEIQHLLSGYRYEWKEDFAVVLQPFLHNSFIPQIGKGEADPSFFSMDCFHISERAHAEMAIGLWNNMLEPVGRKQSYNNFTYDRSKIHCPSQASPFIFTKINSLPPPPVTLPPTSSPTSAVPAPKCPSSLPVWVPVVAGVVGLLAGSIIAFMLLSCRRKDKDRPFLRTEGNSPSNSPSDVSPLLLPFTGTEMPCEDFSPSASTPSSVHELRPADINVVAAVGDSLTLPSAPSCSTQRTTKFSLTCDSPLMMGPSVNVTVSKYDDTCCIGQAPLQWLQGPPGGCGHTRGQQAASRFSCMVEERAWLLQHIFSSHQQPEDRPFLRTEGNSPSNSPSDVSPLLLRFTGTEMPCEDFSPSASTPSSVHELRPADINVVAAVGDSLTLYFSPSCSTQQITKFSLTCDSPLMMGPSVNVTAGTGIAANNILDVLRQFRGLSWSIGGDDNLTTVTTLPRVSKLFVPRATYRNKYEGLGHSHRHAPLPWSNFSHILKYYNGNLTGFSVGMGKEQTPQAFLNQAVAGATSKDILSQVRTLVARMKNNYRINFESDWKVITLFIGGNDICKHCINSLPYSAESYVQNVCKGLDYLHKQVPRALVNLIEPLYILLLREMHMDPSLKCPTYLMEILCPCVVLPESNSTALQMLEDNNRMYQLVESGRYDTCSDFTVVIQPFLRDILLPRLPDGRPDRSYFSADCFHLSQKAHTMIARSLWNNMLEPLGNKTAKLDLTAEINLKCPTKTSPYIRTFINSDYRYIGPPQHLEP</sequence>
<evidence type="ECO:0000256" key="32">
    <source>
        <dbReference type="ARBA" id="ARBA00048058"/>
    </source>
</evidence>
<comment type="catalytic activity">
    <reaction evidence="38">
        <text>1-hexadecanoyl-2-(9Z-octadecenoyl)-sn-glycero-3-phosphoethanolamine + H2O = 1-hexadecanoyl-sn-glycero-3-phosphoethanolamine + (9Z)-octadecenoate + H(+)</text>
        <dbReference type="Rhea" id="RHEA:40911"/>
        <dbReference type="ChEBI" id="CHEBI:15377"/>
        <dbReference type="ChEBI" id="CHEBI:15378"/>
        <dbReference type="ChEBI" id="CHEBI:30823"/>
        <dbReference type="ChEBI" id="CHEBI:73004"/>
        <dbReference type="ChEBI" id="CHEBI:73007"/>
    </reaction>
    <physiologicalReaction direction="left-to-right" evidence="38">
        <dbReference type="Rhea" id="RHEA:40912"/>
    </physiologicalReaction>
</comment>
<evidence type="ECO:0000256" key="37">
    <source>
        <dbReference type="ARBA" id="ARBA00048454"/>
    </source>
</evidence>
<evidence type="ECO:0000256" key="15">
    <source>
        <dbReference type="ARBA" id="ARBA00023180"/>
    </source>
</evidence>
<evidence type="ECO:0000256" key="6">
    <source>
        <dbReference type="ARBA" id="ARBA00015133"/>
    </source>
</evidence>
<evidence type="ECO:0000256" key="43">
    <source>
        <dbReference type="ARBA" id="ARBA00048939"/>
    </source>
</evidence>
<dbReference type="EC" id="3.1.1.4" evidence="4"/>
<comment type="catalytic activity">
    <reaction evidence="45">
        <text>1,3-di-(9Z-octadecenoyl)-glycerol + H2O = 1-(9Z-octadecenoyl)-glycerol + (9Z)-octadecenoate + H(+)</text>
        <dbReference type="Rhea" id="RHEA:39939"/>
        <dbReference type="ChEBI" id="CHEBI:15377"/>
        <dbReference type="ChEBI" id="CHEBI:15378"/>
        <dbReference type="ChEBI" id="CHEBI:30823"/>
        <dbReference type="ChEBI" id="CHEBI:75342"/>
        <dbReference type="ChEBI" id="CHEBI:75735"/>
    </reaction>
    <physiologicalReaction direction="left-to-right" evidence="45">
        <dbReference type="Rhea" id="RHEA:39940"/>
    </physiologicalReaction>
</comment>
<comment type="function">
    <text evidence="24">Calcium-independent membrane-associated phospholipase that catalyzes complete diacylation of phospholipids by hydrolyzing both sn-1 and sn-2 fatty acyl chains attached to the glycerol backbone (phospholipase B activity). Has dual phospholipase and lysophospholipase activities toward diacylphospholipids. Preferentially cleaves sn-2 ester bonds over sn-1 bonds. Acts as a lipase toward glycerolipid substrates. Hydrolyzes fatty acyl chains of diacylglycerols with preference for the sn-2 position and of triacylglycerols with not positional selectivity. May also hydrolyze long chain retinyl esters such as retinyl palmitate. May contribute to digestion of dietary phospholipids, glycerolipids and retinoids, facilitating lipid absorption at the brush border.</text>
</comment>
<dbReference type="Proteomes" id="UP001153269">
    <property type="component" value="Unassembled WGS sequence"/>
</dbReference>
<comment type="catalytic activity">
    <reaction evidence="17">
        <text>a triacylglycerol + H2O = a diacylglycerol + a fatty acid + H(+)</text>
        <dbReference type="Rhea" id="RHEA:12044"/>
        <dbReference type="ChEBI" id="CHEBI:15377"/>
        <dbReference type="ChEBI" id="CHEBI:15378"/>
        <dbReference type="ChEBI" id="CHEBI:17855"/>
        <dbReference type="ChEBI" id="CHEBI:18035"/>
        <dbReference type="ChEBI" id="CHEBI:28868"/>
        <dbReference type="EC" id="3.1.1.3"/>
    </reaction>
    <physiologicalReaction direction="left-to-right" evidence="17">
        <dbReference type="Rhea" id="RHEA:12045"/>
    </physiologicalReaction>
</comment>
<dbReference type="Pfam" id="PF00657">
    <property type="entry name" value="Lipase_GDSL"/>
    <property type="match status" value="3"/>
</dbReference>
<evidence type="ECO:0000256" key="34">
    <source>
        <dbReference type="ARBA" id="ARBA00048362"/>
    </source>
</evidence>
<comment type="catalytic activity">
    <reaction evidence="44">
        <text>1,2-dihexadecanoyl-sn-glycero-3-phosphocholine + 2 H2O = sn-glycerol 3-phosphocholine + 2 hexadecanoate + 2 H(+)</text>
        <dbReference type="Rhea" id="RHEA:40975"/>
        <dbReference type="ChEBI" id="CHEBI:7896"/>
        <dbReference type="ChEBI" id="CHEBI:15377"/>
        <dbReference type="ChEBI" id="CHEBI:15378"/>
        <dbReference type="ChEBI" id="CHEBI:16870"/>
        <dbReference type="ChEBI" id="CHEBI:72999"/>
    </reaction>
    <physiologicalReaction direction="left-to-right" evidence="44">
        <dbReference type="Rhea" id="RHEA:40976"/>
    </physiologicalReaction>
</comment>
<feature type="region of interest" description="Disordered" evidence="47">
    <location>
        <begin position="1"/>
        <end position="25"/>
    </location>
</feature>
<dbReference type="PANTHER" id="PTHR21325">
    <property type="entry name" value="PHOSPHOLIPASE B, PLB1"/>
    <property type="match status" value="1"/>
</dbReference>
<evidence type="ECO:0000256" key="28">
    <source>
        <dbReference type="ARBA" id="ARBA00047459"/>
    </source>
</evidence>
<evidence type="ECO:0000256" key="3">
    <source>
        <dbReference type="ARBA" id="ARBA00013274"/>
    </source>
</evidence>
<dbReference type="GO" id="GO:0031526">
    <property type="term" value="C:brush border membrane"/>
    <property type="evidence" value="ECO:0007669"/>
    <property type="project" value="TreeGrafter"/>
</dbReference>
<dbReference type="InterPro" id="IPR001087">
    <property type="entry name" value="GDSL"/>
</dbReference>
<comment type="caution">
    <text evidence="48">The sequence shown here is derived from an EMBL/GenBank/DDBJ whole genome shotgun (WGS) entry which is preliminary data.</text>
</comment>
<evidence type="ECO:0000256" key="12">
    <source>
        <dbReference type="ARBA" id="ARBA00022989"/>
    </source>
</evidence>
<feature type="region of interest" description="Disordered" evidence="47">
    <location>
        <begin position="1285"/>
        <end position="1307"/>
    </location>
</feature>
<dbReference type="InterPro" id="IPR036514">
    <property type="entry name" value="SGNH_hydro_sf"/>
</dbReference>
<evidence type="ECO:0000313" key="49">
    <source>
        <dbReference type="Proteomes" id="UP001153269"/>
    </source>
</evidence>
<dbReference type="SUPFAM" id="SSF52266">
    <property type="entry name" value="SGNH hydrolase"/>
    <property type="match status" value="3"/>
</dbReference>
<evidence type="ECO:0000256" key="9">
    <source>
        <dbReference type="ARBA" id="ARBA00022729"/>
    </source>
</evidence>
<feature type="compositionally biased region" description="Low complexity" evidence="47">
    <location>
        <begin position="1297"/>
        <end position="1307"/>
    </location>
</feature>
<reference evidence="48" key="1">
    <citation type="submission" date="2020-03" db="EMBL/GenBank/DDBJ databases">
        <authorList>
            <person name="Weist P."/>
        </authorList>
    </citation>
    <scope>NUCLEOTIDE SEQUENCE</scope>
</reference>
<evidence type="ECO:0000256" key="22">
    <source>
        <dbReference type="ARBA" id="ARBA00031485"/>
    </source>
</evidence>
<evidence type="ECO:0000313" key="48">
    <source>
        <dbReference type="EMBL" id="CAB1459897.1"/>
    </source>
</evidence>
<evidence type="ECO:0000256" key="40">
    <source>
        <dbReference type="ARBA" id="ARBA00048699"/>
    </source>
</evidence>
<comment type="catalytic activity">
    <reaction evidence="34">
        <text>1-hexadecanoyl-2-(9Z,12Z-octadecadienoyl)-sn-glycero-3-phosphocholine + H2O = 2-(9Z,12Z-octadecadienoyl)-sn-glycero-3-phosphocholine + hexadecanoate + H(+)</text>
        <dbReference type="Rhea" id="RHEA:40971"/>
        <dbReference type="ChEBI" id="CHEBI:7896"/>
        <dbReference type="ChEBI" id="CHEBI:15377"/>
        <dbReference type="ChEBI" id="CHEBI:15378"/>
        <dbReference type="ChEBI" id="CHEBI:73002"/>
        <dbReference type="ChEBI" id="CHEBI:76084"/>
    </reaction>
    <physiologicalReaction direction="left-to-right" evidence="34">
        <dbReference type="Rhea" id="RHEA:40972"/>
    </physiologicalReaction>
</comment>
<comment type="catalytic activity">
    <reaction evidence="46">
        <text>2-(9Z-octadecenoyl)-glycerol + H2O = glycerol + (9Z)-octadecenoate + H(+)</text>
        <dbReference type="Rhea" id="RHEA:38491"/>
        <dbReference type="ChEBI" id="CHEBI:15377"/>
        <dbReference type="ChEBI" id="CHEBI:15378"/>
        <dbReference type="ChEBI" id="CHEBI:17754"/>
        <dbReference type="ChEBI" id="CHEBI:30823"/>
        <dbReference type="ChEBI" id="CHEBI:73990"/>
    </reaction>
    <physiologicalReaction direction="left-to-right" evidence="46">
        <dbReference type="Rhea" id="RHEA:38492"/>
    </physiologicalReaction>
</comment>
<evidence type="ECO:0000256" key="19">
    <source>
        <dbReference type="ARBA" id="ARBA00023422"/>
    </source>
</evidence>
<dbReference type="CDD" id="cd01824">
    <property type="entry name" value="Phospholipase_B_like"/>
    <property type="match status" value="3"/>
</dbReference>
<evidence type="ECO:0000256" key="18">
    <source>
        <dbReference type="ARBA" id="ARBA00023408"/>
    </source>
</evidence>
<evidence type="ECO:0000256" key="10">
    <source>
        <dbReference type="ARBA" id="ARBA00022737"/>
    </source>
</evidence>
<dbReference type="EC" id="3.1.1.3" evidence="5"/>
<dbReference type="GO" id="GO:0006644">
    <property type="term" value="P:phospholipid metabolic process"/>
    <property type="evidence" value="ECO:0007669"/>
    <property type="project" value="TreeGrafter"/>
</dbReference>
<dbReference type="PROSITE" id="PS01098">
    <property type="entry name" value="LIPASE_GDSL_SER"/>
    <property type="match status" value="1"/>
</dbReference>
<organism evidence="48 49">
    <name type="scientific">Pleuronectes platessa</name>
    <name type="common">European plaice</name>
    <dbReference type="NCBI Taxonomy" id="8262"/>
    <lineage>
        <taxon>Eukaryota</taxon>
        <taxon>Metazoa</taxon>
        <taxon>Chordata</taxon>
        <taxon>Craniata</taxon>
        <taxon>Vertebrata</taxon>
        <taxon>Euteleostomi</taxon>
        <taxon>Actinopterygii</taxon>
        <taxon>Neopterygii</taxon>
        <taxon>Teleostei</taxon>
        <taxon>Neoteleostei</taxon>
        <taxon>Acanthomorphata</taxon>
        <taxon>Carangaria</taxon>
        <taxon>Pleuronectiformes</taxon>
        <taxon>Pleuronectoidei</taxon>
        <taxon>Pleuronectidae</taxon>
        <taxon>Pleuronectes</taxon>
    </lineage>
</organism>
<evidence type="ECO:0000256" key="25">
    <source>
        <dbReference type="ARBA" id="ARBA00047324"/>
    </source>
</evidence>
<comment type="catalytic activity">
    <reaction evidence="33">
        <text>1,2-dihexadecanoyl-sn-glycero-3-phosphocholine + H2O = 1-hexadecanoyl-sn-glycero-3-phosphocholine + hexadecanoate + H(+)</text>
        <dbReference type="Rhea" id="RHEA:41223"/>
        <dbReference type="ChEBI" id="CHEBI:7896"/>
        <dbReference type="ChEBI" id="CHEBI:15377"/>
        <dbReference type="ChEBI" id="CHEBI:15378"/>
        <dbReference type="ChEBI" id="CHEBI:72998"/>
        <dbReference type="ChEBI" id="CHEBI:72999"/>
    </reaction>
    <physiologicalReaction direction="left-to-right" evidence="33">
        <dbReference type="Rhea" id="RHEA:41224"/>
    </physiologicalReaction>
</comment>
<evidence type="ECO:0000256" key="29">
    <source>
        <dbReference type="ARBA" id="ARBA00048011"/>
    </source>
</evidence>
<evidence type="ECO:0000256" key="38">
    <source>
        <dbReference type="ARBA" id="ARBA00048613"/>
    </source>
</evidence>
<evidence type="ECO:0000256" key="16">
    <source>
        <dbReference type="ARBA" id="ARBA00023264"/>
    </source>
</evidence>
<comment type="catalytic activity">
    <reaction evidence="18">
        <text>1-hexadecanoyl-2-(9Z,12Z-octadecadienoyl)-sn-glycero-3-phosphocholine + H2O = (9Z,12Z)-octadecadienoate + 1-hexadecanoyl-sn-glycero-3-phosphocholine + H(+)</text>
        <dbReference type="Rhea" id="RHEA:40811"/>
        <dbReference type="ChEBI" id="CHEBI:15377"/>
        <dbReference type="ChEBI" id="CHEBI:15378"/>
        <dbReference type="ChEBI" id="CHEBI:30245"/>
        <dbReference type="ChEBI" id="CHEBI:72998"/>
        <dbReference type="ChEBI" id="CHEBI:73002"/>
    </reaction>
    <physiologicalReaction direction="left-to-right" evidence="18">
        <dbReference type="Rhea" id="RHEA:40812"/>
    </physiologicalReaction>
</comment>
<comment type="catalytic activity">
    <reaction evidence="26">
        <text>1,3-dihexadecanoyl-2-(9Z-octadecenoyl)glycerol + H2O = 1-hexadecanoyl-2-(9Z-octadecenoyl)-glycerol + hexadecanoate + H(+)</text>
        <dbReference type="Rhea" id="RHEA:40979"/>
        <dbReference type="ChEBI" id="CHEBI:7896"/>
        <dbReference type="ChEBI" id="CHEBI:15377"/>
        <dbReference type="ChEBI" id="CHEBI:15378"/>
        <dbReference type="ChEBI" id="CHEBI:75585"/>
        <dbReference type="ChEBI" id="CHEBI:75688"/>
    </reaction>
    <physiologicalReaction direction="left-to-right" evidence="26">
        <dbReference type="Rhea" id="RHEA:40980"/>
    </physiologicalReaction>
</comment>
<comment type="catalytic activity">
    <reaction evidence="27">
        <text>1-(9Z-octadecenoyl)-glycerol + H2O = glycerol + (9Z)-octadecenoate + H(+)</text>
        <dbReference type="Rhea" id="RHEA:38487"/>
        <dbReference type="ChEBI" id="CHEBI:15377"/>
        <dbReference type="ChEBI" id="CHEBI:15378"/>
        <dbReference type="ChEBI" id="CHEBI:17754"/>
        <dbReference type="ChEBI" id="CHEBI:30823"/>
        <dbReference type="ChEBI" id="CHEBI:75342"/>
    </reaction>
    <physiologicalReaction direction="left-to-right" evidence="27">
        <dbReference type="Rhea" id="RHEA:38488"/>
    </physiologicalReaction>
</comment>
<evidence type="ECO:0000256" key="14">
    <source>
        <dbReference type="ARBA" id="ARBA00023136"/>
    </source>
</evidence>
<evidence type="ECO:0000256" key="8">
    <source>
        <dbReference type="ARBA" id="ARBA00022692"/>
    </source>
</evidence>
<keyword evidence="8" id="KW-0812">Transmembrane</keyword>
<keyword evidence="15" id="KW-0325">Glycoprotein</keyword>
<comment type="catalytic activity">
    <reaction evidence="37">
        <text>a 1-acyl-sn-glycero-3-phosphocholine + H2O = sn-glycerol 3-phosphocholine + a fatty acid + H(+)</text>
        <dbReference type="Rhea" id="RHEA:15177"/>
        <dbReference type="ChEBI" id="CHEBI:15377"/>
        <dbReference type="ChEBI" id="CHEBI:15378"/>
        <dbReference type="ChEBI" id="CHEBI:16870"/>
        <dbReference type="ChEBI" id="CHEBI:28868"/>
        <dbReference type="ChEBI" id="CHEBI:58168"/>
        <dbReference type="EC" id="3.1.1.5"/>
    </reaction>
    <physiologicalReaction direction="left-to-right" evidence="37">
        <dbReference type="Rhea" id="RHEA:15178"/>
    </physiologicalReaction>
</comment>
<keyword evidence="10" id="KW-0677">Repeat</keyword>
<keyword evidence="16" id="KW-1208">Phospholipid metabolism</keyword>
<comment type="catalytic activity">
    <reaction evidence="25">
        <text>1-hexadecanoyl-2-(9Z)-octadecenoyl-3-octadecanoyl-sn-glycerol + H2O = 2-(9Z-octadecenoyl)-3-octadecanoyl-sn-glycerol + hexadecanoate + H(+)</text>
        <dbReference type="Rhea" id="RHEA:41107"/>
        <dbReference type="ChEBI" id="CHEBI:7896"/>
        <dbReference type="ChEBI" id="CHEBI:15377"/>
        <dbReference type="ChEBI" id="CHEBI:15378"/>
        <dbReference type="ChEBI" id="CHEBI:75558"/>
        <dbReference type="ChEBI" id="CHEBI:77623"/>
    </reaction>
    <physiologicalReaction direction="left-to-right" evidence="25">
        <dbReference type="Rhea" id="RHEA:41108"/>
    </physiologicalReaction>
</comment>
<dbReference type="InterPro" id="IPR008265">
    <property type="entry name" value="Lipase_GDSL_AS"/>
</dbReference>
<comment type="catalytic activity">
    <reaction evidence="19">
        <text>a 1,2-diacyl-sn-glycero-3-phosphocholine + H2O = a 1-acyl-sn-glycero-3-phosphocholine + a fatty acid + H(+)</text>
        <dbReference type="Rhea" id="RHEA:15801"/>
        <dbReference type="ChEBI" id="CHEBI:15377"/>
        <dbReference type="ChEBI" id="CHEBI:15378"/>
        <dbReference type="ChEBI" id="CHEBI:28868"/>
        <dbReference type="ChEBI" id="CHEBI:57643"/>
        <dbReference type="ChEBI" id="CHEBI:58168"/>
        <dbReference type="EC" id="3.1.1.4"/>
    </reaction>
    <physiologicalReaction direction="left-to-right" evidence="19">
        <dbReference type="Rhea" id="RHEA:15802"/>
    </physiologicalReaction>
</comment>